<evidence type="ECO:0000313" key="2">
    <source>
        <dbReference type="Proteomes" id="UP000249682"/>
    </source>
</evidence>
<dbReference type="AlphaFoldDB" id="A0AAD0KT61"/>
<accession>A0AAD0KT61</accession>
<reference evidence="1 2" key="1">
    <citation type="submission" date="2018-05" db="EMBL/GenBank/DDBJ databases">
        <title>Evolution of small genomes with special reference to Mycobacterium leprae.</title>
        <authorList>
            <person name="Mohanty P.S."/>
            <person name="Bansal A.K."/>
            <person name="Gupta U.D."/>
            <person name="Naaz F."/>
            <person name="Dwivedi V.D."/>
            <person name="Singh H."/>
            <person name="Gupta G."/>
            <person name="Sharma S."/>
            <person name="Arora M."/>
        </authorList>
    </citation>
    <scope>NUCLEOTIDE SEQUENCE [LARGE SCALE GENOMIC DNA]</scope>
    <source>
        <strain evidence="1 2">MRHRU-235-G</strain>
    </source>
</reference>
<sequence>MINGQAITPDTVELINGFPESSALEEDVAHHRSLLAGFDCGDHQHIREHFSATLLIVNKNLLPNTLCTVVG</sequence>
<dbReference type="Proteomes" id="UP000249682">
    <property type="component" value="Chromosome"/>
</dbReference>
<proteinExistence type="predicted"/>
<protein>
    <submittedName>
        <fullName evidence="1">Uncharacterized protein</fullName>
    </submittedName>
</protein>
<organism evidence="1 2">
    <name type="scientific">Mycobacterium leprae</name>
    <dbReference type="NCBI Taxonomy" id="1769"/>
    <lineage>
        <taxon>Bacteria</taxon>
        <taxon>Bacillati</taxon>
        <taxon>Actinomycetota</taxon>
        <taxon>Actinomycetes</taxon>
        <taxon>Mycobacteriales</taxon>
        <taxon>Mycobacteriaceae</taxon>
        <taxon>Mycobacterium</taxon>
    </lineage>
</organism>
<dbReference type="EMBL" id="CP029543">
    <property type="protein sequence ID" value="AWV48495.1"/>
    <property type="molecule type" value="Genomic_DNA"/>
</dbReference>
<name>A0AAD0KT61_MYCLR</name>
<evidence type="ECO:0000313" key="1">
    <source>
        <dbReference type="EMBL" id="AWV48495.1"/>
    </source>
</evidence>
<gene>
    <name evidence="1" type="ORF">DIJ64_11820</name>
</gene>